<gene>
    <name evidence="2" type="ORF">RB614_27940</name>
</gene>
<organism evidence="2 3">
    <name type="scientific">Phytohabitans maris</name>
    <dbReference type="NCBI Taxonomy" id="3071409"/>
    <lineage>
        <taxon>Bacteria</taxon>
        <taxon>Bacillati</taxon>
        <taxon>Actinomycetota</taxon>
        <taxon>Actinomycetes</taxon>
        <taxon>Micromonosporales</taxon>
        <taxon>Micromonosporaceae</taxon>
    </lineage>
</organism>
<comment type="caution">
    <text evidence="2">The sequence shown here is derived from an EMBL/GenBank/DDBJ whole genome shotgun (WGS) entry which is preliminary data.</text>
</comment>
<dbReference type="InterPro" id="IPR006674">
    <property type="entry name" value="HD_domain"/>
</dbReference>
<evidence type="ECO:0000313" key="2">
    <source>
        <dbReference type="EMBL" id="MDQ7908365.1"/>
    </source>
</evidence>
<dbReference type="RefSeq" id="WP_308715634.1">
    <property type="nucleotide sequence ID" value="NZ_JAVHUY010000030.1"/>
</dbReference>
<feature type="domain" description="HD" evidence="1">
    <location>
        <begin position="74"/>
        <end position="152"/>
    </location>
</feature>
<sequence length="240" mass="25748">MVLLLAVEGVGDTLQLGQLLRQALAFGLIGPGFGAAAPVRGGKIPTCPYAGDVDLVTEARALAAALLAEQLPRRWSHVQAVGTKAAQVSAVLEGSDQSVLVAAAWLHDIGYAPPLADTGFHPLDGGRWLRSQGFDDRVARLVAHHTCALLEADERGLAEDLTTEFEREESATADALWYCDATTGPDGQDLDVLDRLNEIRARYGPNTIVTRFIDRAEPQIVAAVQRTRKRLADVGPDHPM</sequence>
<proteinExistence type="predicted"/>
<dbReference type="SUPFAM" id="SSF109604">
    <property type="entry name" value="HD-domain/PDEase-like"/>
    <property type="match status" value="1"/>
</dbReference>
<dbReference type="EMBL" id="JAVHUY010000030">
    <property type="protein sequence ID" value="MDQ7908365.1"/>
    <property type="molecule type" value="Genomic_DNA"/>
</dbReference>
<evidence type="ECO:0000313" key="3">
    <source>
        <dbReference type="Proteomes" id="UP001230908"/>
    </source>
</evidence>
<dbReference type="Gene3D" id="1.10.3210.10">
    <property type="entry name" value="Hypothetical protein af1432"/>
    <property type="match status" value="1"/>
</dbReference>
<keyword evidence="3" id="KW-1185">Reference proteome</keyword>
<dbReference type="Pfam" id="PF01966">
    <property type="entry name" value="HD"/>
    <property type="match status" value="1"/>
</dbReference>
<evidence type="ECO:0000259" key="1">
    <source>
        <dbReference type="Pfam" id="PF01966"/>
    </source>
</evidence>
<name>A0ABU0ZMY9_9ACTN</name>
<dbReference type="Proteomes" id="UP001230908">
    <property type="component" value="Unassembled WGS sequence"/>
</dbReference>
<accession>A0ABU0ZMY9</accession>
<reference evidence="2 3" key="1">
    <citation type="submission" date="2023-08" db="EMBL/GenBank/DDBJ databases">
        <title>Phytohabitans sansha sp. nov., isolated from marine sediment.</title>
        <authorList>
            <person name="Zhao Y."/>
            <person name="Yi K."/>
        </authorList>
    </citation>
    <scope>NUCLEOTIDE SEQUENCE [LARGE SCALE GENOMIC DNA]</scope>
    <source>
        <strain evidence="2 3">ZYX-F-186</strain>
    </source>
</reference>
<protein>
    <submittedName>
        <fullName evidence="2">Phosphohydrolase</fullName>
    </submittedName>
</protein>